<dbReference type="OrthoDB" id="9757917at2"/>
<dbReference type="Proteomes" id="UP000023703">
    <property type="component" value="Chromosome"/>
</dbReference>
<evidence type="ECO:0000313" key="10">
    <source>
        <dbReference type="Proteomes" id="UP000023703"/>
    </source>
</evidence>
<dbReference type="EMBL" id="CP006842">
    <property type="protein sequence ID" value="AHW64677.1"/>
    <property type="molecule type" value="Genomic_DNA"/>
</dbReference>
<dbReference type="InterPro" id="IPR050534">
    <property type="entry name" value="Coronavir_polyprotein_1ab"/>
</dbReference>
<dbReference type="InterPro" id="IPR041677">
    <property type="entry name" value="DNA2/NAM7_AAA_11"/>
</dbReference>
<feature type="compositionally biased region" description="Low complexity" evidence="6">
    <location>
        <begin position="1009"/>
        <end position="1022"/>
    </location>
</feature>
<dbReference type="PANTHER" id="PTHR43788">
    <property type="entry name" value="DNA2/NAM7 HELICASE FAMILY MEMBER"/>
    <property type="match status" value="1"/>
</dbReference>
<dbReference type="GO" id="GO:0043139">
    <property type="term" value="F:5'-3' DNA helicase activity"/>
    <property type="evidence" value="ECO:0007669"/>
    <property type="project" value="TreeGrafter"/>
</dbReference>
<feature type="domain" description="DNA2/NAM7 helicase-like C-terminal" evidence="8">
    <location>
        <begin position="790"/>
        <end position="969"/>
    </location>
</feature>
<dbReference type="AlphaFoldDB" id="X5DVJ0"/>
<dbReference type="KEGG" id="cgy:CGLY_11160"/>
<comment type="similarity">
    <text evidence="1">Belongs to the DNA2/NAM7 helicase family.</text>
</comment>
<evidence type="ECO:0000256" key="2">
    <source>
        <dbReference type="ARBA" id="ARBA00022741"/>
    </source>
</evidence>
<dbReference type="HOGENOM" id="CLU_289307_0_0_11"/>
<proteinExistence type="inferred from homology"/>
<dbReference type="SUPFAM" id="SSF52540">
    <property type="entry name" value="P-loop containing nucleoside triphosphate hydrolases"/>
    <property type="match status" value="1"/>
</dbReference>
<sequence>MDPLHHHITNYLRNIQTRSNLQDYEFTSEEKFASITLETLRSGTLPYDVTTRFIQKSSAGKKPKPVDVVVSLVTLQIRGRKEGLLLLPASLDENGTLTADLTSSEPWIPASRLTTPGIPASGVTVGELSTFWRYRLNDWPEAVSHVESWADAVDACLEMFKAVGNGSVEENAMENGAKVLYADCFLSAESVVIANGAILDLYGHLLSQKEKARLPAYEQLLSLAERPRHSSDVIDDDTSRLLQTALASCGSMSDGFPLTDSQRRAVHAFLWDGGGDVTAVSGPPGTGKTTMLQSVVASMLVRHALDGRPAPLIICTSTNNQAVTNVIDSFSSVSKDDSGTFDLRWLPGEDADSDTGATSEPLSALATYCPSMSKAREVNSRYLVEDTRKSGVYSRYSTPDYVATATARFLEQMQAHASSTGGVVAGAQTLAEATQVLRKALHRIDESRCVLLREKAEAELSAGPRVSRWLAAEIRDAEEQQSLFRARGLFWKARRDEAEAAQPHRDPSDDFFVIEQNYTDDEPAPRFDTIEEFVTFYDTEDDRFSQRINALDAARRQKEQEEATAMAMTPAAEQALNWLRRLGALTEVGEQEIRESVSLLDLDRSLDTTVRYAEFWIAVHLYEAQWLSFASGVDADNAVIPVAERKRTSQRYMEKYWGQIAALTPCFVMTAYQLPKYFKLWTRNEEDTRFDLERADLLIMDESGQVDTSVGAAAFAVAKRALVVGDVRQLAPVWSIDPESDRQIASTLGLADQWEDMTFRGLTSSDHSSVMAAAASASNWSYGVDADPGLFLSEHFRCHPGIINYCNDLLYKGMLVPSRPVEGYKLKDRTVSPFLVHEVAGSESRRSGSSRVNDREANTIAHWINDNFRYFADIYDPAGQSPDQVVGVVTPFAAQARLISRKIREIGGPALGKAVTVGTAHRLQGAERPVILFSSVYGDRDPQASFIDNTLELMNVAVSRAKDLFIVFGGTTRWSDQGEVFGLVHKHATKSNCDFAASEVAERPVEQDAPTAATTTATAEPTYRTVKRSESIEAGYAIASVLVKNLILPSGSTENPTAKAFNKALRDAEYIVRGEHGPVPTAKGAALGIAVYEGTSKDGEPYVNPIYSPEAQRALADMINRGEIVI</sequence>
<keyword evidence="4 9" id="KW-0347">Helicase</keyword>
<feature type="region of interest" description="Disordered" evidence="6">
    <location>
        <begin position="1003"/>
        <end position="1022"/>
    </location>
</feature>
<gene>
    <name evidence="9" type="ORF">CGLY_11160</name>
</gene>
<keyword evidence="5" id="KW-0067">ATP-binding</keyword>
<evidence type="ECO:0000259" key="7">
    <source>
        <dbReference type="Pfam" id="PF13086"/>
    </source>
</evidence>
<dbReference type="PANTHER" id="PTHR43788:SF8">
    <property type="entry name" value="DNA-BINDING PROTEIN SMUBP-2"/>
    <property type="match status" value="1"/>
</dbReference>
<dbReference type="GO" id="GO:0016787">
    <property type="term" value="F:hydrolase activity"/>
    <property type="evidence" value="ECO:0007669"/>
    <property type="project" value="UniProtKB-KW"/>
</dbReference>
<keyword evidence="2" id="KW-0547">Nucleotide-binding</keyword>
<keyword evidence="10" id="KW-1185">Reference proteome</keyword>
<evidence type="ECO:0000256" key="5">
    <source>
        <dbReference type="ARBA" id="ARBA00022840"/>
    </source>
</evidence>
<protein>
    <submittedName>
        <fullName evidence="9">DNA helicase</fullName>
    </submittedName>
</protein>
<evidence type="ECO:0000256" key="6">
    <source>
        <dbReference type="SAM" id="MobiDB-lite"/>
    </source>
</evidence>
<organism evidence="9 10">
    <name type="scientific">Corynebacterium glyciniphilum AJ 3170</name>
    <dbReference type="NCBI Taxonomy" id="1404245"/>
    <lineage>
        <taxon>Bacteria</taxon>
        <taxon>Bacillati</taxon>
        <taxon>Actinomycetota</taxon>
        <taxon>Actinomycetes</taxon>
        <taxon>Mycobacteriales</taxon>
        <taxon>Corynebacteriaceae</taxon>
        <taxon>Corynebacterium</taxon>
    </lineage>
</organism>
<dbReference type="Gene3D" id="3.40.50.300">
    <property type="entry name" value="P-loop containing nucleotide triphosphate hydrolases"/>
    <property type="match status" value="3"/>
</dbReference>
<dbReference type="InterPro" id="IPR027417">
    <property type="entry name" value="P-loop_NTPase"/>
</dbReference>
<evidence type="ECO:0000256" key="1">
    <source>
        <dbReference type="ARBA" id="ARBA00007913"/>
    </source>
</evidence>
<dbReference type="Pfam" id="PF13086">
    <property type="entry name" value="AAA_11"/>
    <property type="match status" value="1"/>
</dbReference>
<evidence type="ECO:0000256" key="4">
    <source>
        <dbReference type="ARBA" id="ARBA00022806"/>
    </source>
</evidence>
<dbReference type="InterPro" id="IPR047187">
    <property type="entry name" value="SF1_C_Upf1"/>
</dbReference>
<feature type="domain" description="DNA2/NAM7 helicase helicase" evidence="7">
    <location>
        <begin position="258"/>
        <end position="332"/>
    </location>
</feature>
<dbReference type="eggNOG" id="COG0507">
    <property type="taxonomic scope" value="Bacteria"/>
</dbReference>
<dbReference type="CDD" id="cd18808">
    <property type="entry name" value="SF1_C_Upf1"/>
    <property type="match status" value="1"/>
</dbReference>
<dbReference type="RefSeq" id="WP_052540086.1">
    <property type="nucleotide sequence ID" value="NZ_CP006842.1"/>
</dbReference>
<name>X5DVJ0_9CORY</name>
<keyword evidence="3" id="KW-0378">Hydrolase</keyword>
<evidence type="ECO:0000256" key="3">
    <source>
        <dbReference type="ARBA" id="ARBA00022801"/>
    </source>
</evidence>
<dbReference type="GO" id="GO:0005524">
    <property type="term" value="F:ATP binding"/>
    <property type="evidence" value="ECO:0007669"/>
    <property type="project" value="UniProtKB-KW"/>
</dbReference>
<evidence type="ECO:0000313" key="9">
    <source>
        <dbReference type="EMBL" id="AHW64677.1"/>
    </source>
</evidence>
<evidence type="ECO:0000259" key="8">
    <source>
        <dbReference type="Pfam" id="PF13087"/>
    </source>
</evidence>
<dbReference type="Pfam" id="PF13087">
    <property type="entry name" value="AAA_12"/>
    <property type="match status" value="1"/>
</dbReference>
<dbReference type="InterPro" id="IPR041679">
    <property type="entry name" value="DNA2/NAM7-like_C"/>
</dbReference>
<dbReference type="eggNOG" id="COG1112">
    <property type="taxonomic scope" value="Bacteria"/>
</dbReference>
<accession>X5DVJ0</accession>
<reference evidence="9 10" key="1">
    <citation type="journal article" date="2015" name="Int. J. Syst. Evol. Microbiol.">
        <title>Revisiting Corynebacterium glyciniphilum (ex Kubota et al., 1972) sp. nov., nom. rev., isolated from putrefied banana.</title>
        <authorList>
            <person name="Al-Dilaimi A."/>
            <person name="Bednarz H."/>
            <person name="Lomker A."/>
            <person name="Niehaus K."/>
            <person name="Kalinowski J."/>
            <person name="Ruckert C."/>
        </authorList>
    </citation>
    <scope>NUCLEOTIDE SEQUENCE [LARGE SCALE GENOMIC DNA]</scope>
    <source>
        <strain evidence="9">AJ 3170</strain>
    </source>
</reference>